<organism evidence="2">
    <name type="scientific">Diabrotica virgifera virgifera</name>
    <name type="common">western corn rootworm</name>
    <dbReference type="NCBI Taxonomy" id="50390"/>
    <lineage>
        <taxon>Eukaryota</taxon>
        <taxon>Metazoa</taxon>
        <taxon>Ecdysozoa</taxon>
        <taxon>Arthropoda</taxon>
        <taxon>Hexapoda</taxon>
        <taxon>Insecta</taxon>
        <taxon>Pterygota</taxon>
        <taxon>Neoptera</taxon>
        <taxon>Endopterygota</taxon>
        <taxon>Coleoptera</taxon>
        <taxon>Polyphaga</taxon>
        <taxon>Cucujiformia</taxon>
        <taxon>Chrysomeloidea</taxon>
        <taxon>Chrysomelidae</taxon>
        <taxon>Galerucinae</taxon>
        <taxon>Diabroticina</taxon>
        <taxon>Diabroticites</taxon>
        <taxon>Diabrotica</taxon>
    </lineage>
</organism>
<dbReference type="SUPFAM" id="SSF52087">
    <property type="entry name" value="CRAL/TRIO domain"/>
    <property type="match status" value="1"/>
</dbReference>
<dbReference type="InterPro" id="IPR001251">
    <property type="entry name" value="CRAL-TRIO_dom"/>
</dbReference>
<dbReference type="Pfam" id="PF00650">
    <property type="entry name" value="CRAL_TRIO"/>
    <property type="match status" value="1"/>
</dbReference>
<protein>
    <submittedName>
        <fullName evidence="2">Alpha-tocopherol transfer protein-like</fullName>
    </submittedName>
</protein>
<accession>A0A6P7GZ39</accession>
<dbReference type="GO" id="GO:0016020">
    <property type="term" value="C:membrane"/>
    <property type="evidence" value="ECO:0007669"/>
    <property type="project" value="TreeGrafter"/>
</dbReference>
<name>A0A6P7GZ39_DIAVI</name>
<reference evidence="2" key="1">
    <citation type="submission" date="2025-08" db="UniProtKB">
        <authorList>
            <consortium name="RefSeq"/>
        </authorList>
    </citation>
    <scope>IDENTIFICATION</scope>
    <source>
        <tissue evidence="2">Whole insect</tissue>
    </source>
</reference>
<dbReference type="CDD" id="cd00170">
    <property type="entry name" value="SEC14"/>
    <property type="match status" value="1"/>
</dbReference>
<dbReference type="GO" id="GO:1902936">
    <property type="term" value="F:phosphatidylinositol bisphosphate binding"/>
    <property type="evidence" value="ECO:0007669"/>
    <property type="project" value="TreeGrafter"/>
</dbReference>
<dbReference type="InParanoid" id="A0A6P7GZ39"/>
<dbReference type="PANTHER" id="PTHR10174">
    <property type="entry name" value="ALPHA-TOCOPHEROL TRANSFER PROTEIN-RELATED"/>
    <property type="match status" value="1"/>
</dbReference>
<dbReference type="InterPro" id="IPR036865">
    <property type="entry name" value="CRAL-TRIO_dom_sf"/>
</dbReference>
<dbReference type="PANTHER" id="PTHR10174:SF213">
    <property type="entry name" value="CRAL-TRIO DOMAIN-CONTAINING PROTEIN"/>
    <property type="match status" value="1"/>
</dbReference>
<dbReference type="RefSeq" id="XP_028155006.1">
    <property type="nucleotide sequence ID" value="XM_028299205.1"/>
</dbReference>
<feature type="domain" description="CRAL-TRIO" evidence="1">
    <location>
        <begin position="10"/>
        <end position="92"/>
    </location>
</feature>
<dbReference type="Gene3D" id="3.40.525.10">
    <property type="entry name" value="CRAL-TRIO lipid binding domain"/>
    <property type="match status" value="1"/>
</dbReference>
<evidence type="ECO:0000313" key="2">
    <source>
        <dbReference type="RefSeq" id="XP_028155006.1"/>
    </source>
</evidence>
<evidence type="ECO:0000259" key="1">
    <source>
        <dbReference type="Pfam" id="PF00650"/>
    </source>
</evidence>
<proteinExistence type="predicted"/>
<dbReference type="AlphaFoldDB" id="A0A6P7GZ39"/>
<gene>
    <name evidence="2" type="primary">LOC114348698</name>
</gene>
<sequence length="93" mass="10993">MDVVLALFTHENGPPCGFQLVFDMQNSSLAHFLKVNPMLIKKFIYYLQDAMPIRLKHIHFIYPAFFLDKIFSLIKPMMKKELFELVSYLSKHN</sequence>